<organism evidence="1 2">
    <name type="scientific">Rhizomicrobium electricum</name>
    <dbReference type="NCBI Taxonomy" id="480070"/>
    <lineage>
        <taxon>Bacteria</taxon>
        <taxon>Pseudomonadati</taxon>
        <taxon>Pseudomonadota</taxon>
        <taxon>Alphaproteobacteria</taxon>
        <taxon>Micropepsales</taxon>
        <taxon>Micropepsaceae</taxon>
        <taxon>Rhizomicrobium</taxon>
    </lineage>
</organism>
<name>A0ABN1F0Z2_9PROT</name>
<gene>
    <name evidence="1" type="ORF">GCM10008942_30580</name>
</gene>
<keyword evidence="2" id="KW-1185">Reference proteome</keyword>
<dbReference type="EMBL" id="BAAADD010000008">
    <property type="protein sequence ID" value="GAA0579565.1"/>
    <property type="molecule type" value="Genomic_DNA"/>
</dbReference>
<reference evidence="1 2" key="1">
    <citation type="journal article" date="2019" name="Int. J. Syst. Evol. Microbiol.">
        <title>The Global Catalogue of Microorganisms (GCM) 10K type strain sequencing project: providing services to taxonomists for standard genome sequencing and annotation.</title>
        <authorList>
            <consortium name="The Broad Institute Genomics Platform"/>
            <consortium name="The Broad Institute Genome Sequencing Center for Infectious Disease"/>
            <person name="Wu L."/>
            <person name="Ma J."/>
        </authorList>
    </citation>
    <scope>NUCLEOTIDE SEQUENCE [LARGE SCALE GENOMIC DNA]</scope>
    <source>
        <strain evidence="1 2">JCM 15089</strain>
    </source>
</reference>
<sequence>MADGNAIGGTASGGATIAINSCRLAKCAYITLRAKFTSRATALKVTASVPPRRYSASAAAMIAARTFICTTLFVCAPDNWLGTLDVRVYFEPCW</sequence>
<evidence type="ECO:0000313" key="2">
    <source>
        <dbReference type="Proteomes" id="UP001499951"/>
    </source>
</evidence>
<proteinExistence type="predicted"/>
<evidence type="ECO:0000313" key="1">
    <source>
        <dbReference type="EMBL" id="GAA0579565.1"/>
    </source>
</evidence>
<dbReference type="Proteomes" id="UP001499951">
    <property type="component" value="Unassembled WGS sequence"/>
</dbReference>
<protein>
    <submittedName>
        <fullName evidence="1">Uncharacterized protein</fullName>
    </submittedName>
</protein>
<accession>A0ABN1F0Z2</accession>
<comment type="caution">
    <text evidence="1">The sequence shown here is derived from an EMBL/GenBank/DDBJ whole genome shotgun (WGS) entry which is preliminary data.</text>
</comment>